<organism evidence="2 3">
    <name type="scientific">Spongiibacter thalassae</name>
    <dbReference type="NCBI Taxonomy" id="2721624"/>
    <lineage>
        <taxon>Bacteria</taxon>
        <taxon>Pseudomonadati</taxon>
        <taxon>Pseudomonadota</taxon>
        <taxon>Gammaproteobacteria</taxon>
        <taxon>Cellvibrionales</taxon>
        <taxon>Spongiibacteraceae</taxon>
        <taxon>Spongiibacter</taxon>
    </lineage>
</organism>
<dbReference type="InterPro" id="IPR027417">
    <property type="entry name" value="P-loop_NTPase"/>
</dbReference>
<dbReference type="RefSeq" id="WP_168448592.1">
    <property type="nucleotide sequence ID" value="NZ_JAAWWK010000001.1"/>
</dbReference>
<reference evidence="2 3" key="1">
    <citation type="submission" date="2020-04" db="EMBL/GenBank/DDBJ databases">
        <authorList>
            <person name="Yoon J."/>
        </authorList>
    </citation>
    <scope>NUCLEOTIDE SEQUENCE [LARGE SCALE GENOMIC DNA]</scope>
    <source>
        <strain evidence="2 3">KMU-166</strain>
    </source>
</reference>
<evidence type="ECO:0000313" key="2">
    <source>
        <dbReference type="EMBL" id="NKI16048.1"/>
    </source>
</evidence>
<gene>
    <name evidence="2" type="ORF">HCU74_01320</name>
</gene>
<dbReference type="Proteomes" id="UP000765845">
    <property type="component" value="Unassembled WGS sequence"/>
</dbReference>
<evidence type="ECO:0000256" key="1">
    <source>
        <dbReference type="SAM" id="MobiDB-lite"/>
    </source>
</evidence>
<comment type="caution">
    <text evidence="2">The sequence shown here is derived from an EMBL/GenBank/DDBJ whole genome shotgun (WGS) entry which is preliminary data.</text>
</comment>
<accession>A0ABX1GA68</accession>
<dbReference type="EMBL" id="JAAWWK010000001">
    <property type="protein sequence ID" value="NKI16048.1"/>
    <property type="molecule type" value="Genomic_DNA"/>
</dbReference>
<dbReference type="PANTHER" id="PTHR36451:SF1">
    <property type="entry name" value="OMEGA-HYDROXY-BETA-DIHYDROMENAQUINONE-9 SULFOTRANSFERASE STF3"/>
    <property type="match status" value="1"/>
</dbReference>
<keyword evidence="3" id="KW-1185">Reference proteome</keyword>
<dbReference type="InterPro" id="IPR052736">
    <property type="entry name" value="Stf3_sulfotransferase"/>
</dbReference>
<dbReference type="SUPFAM" id="SSF52540">
    <property type="entry name" value="P-loop containing nucleoside triphosphate hydrolases"/>
    <property type="match status" value="1"/>
</dbReference>
<sequence>MDIKSVVPLDENSLLEAAKRNTGLSDFGDDEWYEPFKVLIKSLDEEADLHLMGRLVARSEILMLLEGRLKIEDTYKKHPEIEDEEIVRPVIIIGQGRSGTSFMQNLLSHNVDFGGLMHWEAMFPCPPPEQETYLSDPRIEVADKRICQWSRITPELDSMHEFSARLPHEDMAVMGFNFMSPSLFDCMGQVASYDAMVFNPEWDWEPAFRYHKKVLKLLQWKNPRKHWVLKDPLHFDRMKSILKVYPDACFVWPHRDPVRALASLVSIIGTIQWGRSEHPFKGGSLEYMTDSATSAARFNAVISQIENGEIPSSQIFNLTYKDFVASPITQVEKMLEHFGIGLSAEGKASMEKYLSDNPRDSRPPHRFNPGTPESIAKAERDFKKYIDYFDVPSEH</sequence>
<feature type="region of interest" description="Disordered" evidence="1">
    <location>
        <begin position="352"/>
        <end position="374"/>
    </location>
</feature>
<evidence type="ECO:0000313" key="3">
    <source>
        <dbReference type="Proteomes" id="UP000765845"/>
    </source>
</evidence>
<dbReference type="Gene3D" id="3.40.50.300">
    <property type="entry name" value="P-loop containing nucleotide triphosphate hydrolases"/>
    <property type="match status" value="1"/>
</dbReference>
<proteinExistence type="predicted"/>
<dbReference type="PANTHER" id="PTHR36451">
    <property type="entry name" value="PAPS-DEPENDENT SULFOTRANSFERASE STF3"/>
    <property type="match status" value="1"/>
</dbReference>
<dbReference type="Pfam" id="PF13469">
    <property type="entry name" value="Sulfotransfer_3"/>
    <property type="match status" value="1"/>
</dbReference>
<feature type="compositionally biased region" description="Basic and acidic residues" evidence="1">
    <location>
        <begin position="352"/>
        <end position="363"/>
    </location>
</feature>
<name>A0ABX1GA68_9GAMM</name>
<protein>
    <submittedName>
        <fullName evidence="2">Sulfotransferase</fullName>
    </submittedName>
</protein>